<feature type="chain" id="PRO_5019026191" evidence="2">
    <location>
        <begin position="25"/>
        <end position="813"/>
    </location>
</feature>
<reference evidence="5 6" key="1">
    <citation type="submission" date="2019-01" db="EMBL/GenBank/DDBJ databases">
        <authorList>
            <person name="Chen W.-M."/>
        </authorList>
    </citation>
    <scope>NUCLEOTIDE SEQUENCE [LARGE SCALE GENOMIC DNA]</scope>
    <source>
        <strain evidence="5 6">KYPC3</strain>
    </source>
</reference>
<gene>
    <name evidence="5" type="ORF">EOE67_06405</name>
</gene>
<dbReference type="InterPro" id="IPR012939">
    <property type="entry name" value="Glyco_hydro_92"/>
</dbReference>
<evidence type="ECO:0000259" key="3">
    <source>
        <dbReference type="Pfam" id="PF07971"/>
    </source>
</evidence>
<feature type="domain" description="Glycosyl hydrolase family 92 N-terminal" evidence="4">
    <location>
        <begin position="62"/>
        <end position="290"/>
    </location>
</feature>
<dbReference type="NCBIfam" id="TIGR01180">
    <property type="entry name" value="aman2_put"/>
    <property type="match status" value="1"/>
</dbReference>
<comment type="caution">
    <text evidence="5">The sequence shown here is derived from an EMBL/GenBank/DDBJ whole genome shotgun (WGS) entry which is preliminary data.</text>
</comment>
<evidence type="ECO:0000256" key="1">
    <source>
        <dbReference type="SAM" id="MobiDB-lite"/>
    </source>
</evidence>
<evidence type="ECO:0000313" key="6">
    <source>
        <dbReference type="Proteomes" id="UP000283077"/>
    </source>
</evidence>
<dbReference type="OrthoDB" id="9804511at2"/>
<keyword evidence="5" id="KW-0378">Hydrolase</keyword>
<feature type="compositionally biased region" description="Low complexity" evidence="1">
    <location>
        <begin position="797"/>
        <end position="813"/>
    </location>
</feature>
<name>A0A437R0C5_9GAMM</name>
<dbReference type="Pfam" id="PF17678">
    <property type="entry name" value="Glyco_hydro_92N"/>
    <property type="match status" value="1"/>
</dbReference>
<dbReference type="PANTHER" id="PTHR12143">
    <property type="entry name" value="PEPTIDE N-GLYCANASE PNGASE -RELATED"/>
    <property type="match status" value="1"/>
</dbReference>
<dbReference type="InterPro" id="IPR050883">
    <property type="entry name" value="PNGase"/>
</dbReference>
<dbReference type="InterPro" id="IPR005887">
    <property type="entry name" value="GH92_a_mannosidase_put"/>
</dbReference>
<dbReference type="GO" id="GO:0005975">
    <property type="term" value="P:carbohydrate metabolic process"/>
    <property type="evidence" value="ECO:0007669"/>
    <property type="project" value="InterPro"/>
</dbReference>
<evidence type="ECO:0000313" key="5">
    <source>
        <dbReference type="EMBL" id="RVU40224.1"/>
    </source>
</evidence>
<dbReference type="Gene3D" id="1.20.1050.60">
    <property type="entry name" value="alpha-1,2-mannosidase"/>
    <property type="match status" value="1"/>
</dbReference>
<dbReference type="PROSITE" id="PS51257">
    <property type="entry name" value="PROKAR_LIPOPROTEIN"/>
    <property type="match status" value="1"/>
</dbReference>
<protein>
    <submittedName>
        <fullName evidence="5">Glycoside hydrolase family 92 protein</fullName>
    </submittedName>
</protein>
<feature type="region of interest" description="Disordered" evidence="1">
    <location>
        <begin position="775"/>
        <end position="813"/>
    </location>
</feature>
<dbReference type="AlphaFoldDB" id="A0A437R0C5"/>
<dbReference type="InterPro" id="IPR008928">
    <property type="entry name" value="6-hairpin_glycosidase_sf"/>
</dbReference>
<dbReference type="PANTHER" id="PTHR12143:SF43">
    <property type="entry name" value="PUTATIVE-RELATED"/>
    <property type="match status" value="1"/>
</dbReference>
<dbReference type="EMBL" id="SACS01000005">
    <property type="protein sequence ID" value="RVU40224.1"/>
    <property type="molecule type" value="Genomic_DNA"/>
</dbReference>
<dbReference type="Gene3D" id="3.30.2080.10">
    <property type="entry name" value="GH92 mannosidase domain"/>
    <property type="match status" value="1"/>
</dbReference>
<accession>A0A437R0C5</accession>
<organism evidence="5 6">
    <name type="scientific">Rheinheimera riviphila</name>
    <dbReference type="NCBI Taxonomy" id="1834037"/>
    <lineage>
        <taxon>Bacteria</taxon>
        <taxon>Pseudomonadati</taxon>
        <taxon>Pseudomonadota</taxon>
        <taxon>Gammaproteobacteria</taxon>
        <taxon>Chromatiales</taxon>
        <taxon>Chromatiaceae</taxon>
        <taxon>Rheinheimera</taxon>
    </lineage>
</organism>
<dbReference type="Pfam" id="PF07971">
    <property type="entry name" value="Glyco_hydro_92"/>
    <property type="match status" value="1"/>
</dbReference>
<dbReference type="InterPro" id="IPR041371">
    <property type="entry name" value="GH92_N"/>
</dbReference>
<dbReference type="GO" id="GO:0006516">
    <property type="term" value="P:glycoprotein catabolic process"/>
    <property type="evidence" value="ECO:0007669"/>
    <property type="project" value="TreeGrafter"/>
</dbReference>
<dbReference type="SUPFAM" id="SSF48208">
    <property type="entry name" value="Six-hairpin glycosidases"/>
    <property type="match status" value="1"/>
</dbReference>
<dbReference type="GO" id="GO:0030246">
    <property type="term" value="F:carbohydrate binding"/>
    <property type="evidence" value="ECO:0007669"/>
    <property type="project" value="InterPro"/>
</dbReference>
<dbReference type="GO" id="GO:0000224">
    <property type="term" value="F:peptide-N4-(N-acetyl-beta-glucosaminyl)asparagine amidase activity"/>
    <property type="evidence" value="ECO:0007669"/>
    <property type="project" value="TreeGrafter"/>
</dbReference>
<evidence type="ECO:0000259" key="4">
    <source>
        <dbReference type="Pfam" id="PF17678"/>
    </source>
</evidence>
<dbReference type="FunFam" id="1.20.1610.10:FF:000001">
    <property type="entry name" value="Putative alpha-1,2-mannosidase"/>
    <property type="match status" value="1"/>
</dbReference>
<keyword evidence="6" id="KW-1185">Reference proteome</keyword>
<dbReference type="InterPro" id="IPR014718">
    <property type="entry name" value="GH-type_carb-bd"/>
</dbReference>
<evidence type="ECO:0000256" key="2">
    <source>
        <dbReference type="SAM" id="SignalP"/>
    </source>
</evidence>
<sequence>MRKKILLNSTALLATLTLSLSVLSGCDSAKNSNAAINLGSATAEKPAPATPDLVNTPDLVQHVNPLMGTDSSFELSYGNTYPAIALPWGMNFWTPMTAPMGDGWTYKYDDHKIRGIKQTHQPSPWLNDYGAFSLMAVTGPLKFNQDERASWFSHKAETAKPHHYSVYLADYDVTAEVTPTERAAQFRFTFPKTEQAYLILDAFDKGSKVKILPKQRKIIGYARNNHGGVPANFHNYFVLEFDKDFTVSHSWHDGWKLQPNQLESEGQHVGAIIGFATDKGEQVHVKVASSFISEAQAELNLQREIGNDTFAQTEHKAHQVWQQQLARIEIQQGDLDQIRTFYSSLYRVLLFPRKFYEVDSKQQIVHYSPYNGDVLPGYMFTDNGFWDTFRAVFPFFNLMYPELNGQIMQGLVNTYKESGWLPEWASPGHRGVMIGSNSAINIADAYLKGGRDFDIETLYEATKKNAEVEAGRPVSSVGREGLSYYNSLGYVPYDVGIHENAARTLEYAFADFNLYQLASALGKTEDAAVFQKRSQNYLKLLDPETKWMRGRNKDGSFQSPFNPLKWGDAFTEGNSLHYSWSVFHDIAGLQQAMGGEQVFLNKLNQVFEMPPTFDDSYYGFTIHEIREMQVVNMGNYAHGNQPIQHMIYLYNYAGEPWQAQARLRDVMTKLYSATPDGYSGDEDNGQTSAWYVFSALGFYPVTPGTDQYVLGSPLFEKVKLTLPNGKMLQINAPGNLAKTPYIEALSWQQQTYPHNWLSHKELIQGGQLDFQMSETPNKQRGLATADRPYSMSTANHTAPTTAPAPTTTEKAKP</sequence>
<dbReference type="Gene3D" id="1.20.1610.10">
    <property type="entry name" value="alpha-1,2-mannosidases domains"/>
    <property type="match status" value="1"/>
</dbReference>
<dbReference type="FunFam" id="1.20.1050.60:FF:000001">
    <property type="entry name" value="Putative alpha-1,2-mannosidase"/>
    <property type="match status" value="1"/>
</dbReference>
<feature type="signal peptide" evidence="2">
    <location>
        <begin position="1"/>
        <end position="24"/>
    </location>
</feature>
<dbReference type="FunFam" id="3.30.2080.10:FF:000001">
    <property type="entry name" value="Alpha-1,2-mannosidase subfamily"/>
    <property type="match status" value="1"/>
</dbReference>
<dbReference type="Proteomes" id="UP000283077">
    <property type="component" value="Unassembled WGS sequence"/>
</dbReference>
<feature type="domain" description="Glycosyl hydrolase family 92" evidence="3">
    <location>
        <begin position="296"/>
        <end position="773"/>
    </location>
</feature>
<keyword evidence="2" id="KW-0732">Signal</keyword>
<dbReference type="Gene3D" id="2.70.98.10">
    <property type="match status" value="1"/>
</dbReference>
<proteinExistence type="predicted"/>
<dbReference type="GO" id="GO:0005829">
    <property type="term" value="C:cytosol"/>
    <property type="evidence" value="ECO:0007669"/>
    <property type="project" value="TreeGrafter"/>
</dbReference>
<dbReference type="RefSeq" id="WP_127698212.1">
    <property type="nucleotide sequence ID" value="NZ_SACS01000005.1"/>
</dbReference>